<dbReference type="Proteomes" id="UP000253209">
    <property type="component" value="Unassembled WGS sequence"/>
</dbReference>
<name>A0A367GNE4_9SPHI</name>
<dbReference type="AlphaFoldDB" id="A0A367GNE4"/>
<accession>A0A367GNE4</accession>
<protein>
    <recommendedName>
        <fullName evidence="4">Lipoprotein</fullName>
    </recommendedName>
</protein>
<gene>
    <name evidence="2" type="ORF">DJ568_11110</name>
</gene>
<dbReference type="EMBL" id="QGDC01000005">
    <property type="protein sequence ID" value="RCH55012.1"/>
    <property type="molecule type" value="Genomic_DNA"/>
</dbReference>
<keyword evidence="3" id="KW-1185">Reference proteome</keyword>
<feature type="signal peptide" evidence="1">
    <location>
        <begin position="1"/>
        <end position="18"/>
    </location>
</feature>
<feature type="chain" id="PRO_5016842966" description="Lipoprotein" evidence="1">
    <location>
        <begin position="19"/>
        <end position="163"/>
    </location>
</feature>
<evidence type="ECO:0000313" key="3">
    <source>
        <dbReference type="Proteomes" id="UP000253209"/>
    </source>
</evidence>
<organism evidence="2 3">
    <name type="scientific">Mucilaginibacter hurinus</name>
    <dbReference type="NCBI Taxonomy" id="2201324"/>
    <lineage>
        <taxon>Bacteria</taxon>
        <taxon>Pseudomonadati</taxon>
        <taxon>Bacteroidota</taxon>
        <taxon>Sphingobacteriia</taxon>
        <taxon>Sphingobacteriales</taxon>
        <taxon>Sphingobacteriaceae</taxon>
        <taxon>Mucilaginibacter</taxon>
    </lineage>
</organism>
<evidence type="ECO:0000256" key="1">
    <source>
        <dbReference type="SAM" id="SignalP"/>
    </source>
</evidence>
<dbReference type="OrthoDB" id="980518at2"/>
<keyword evidence="1" id="KW-0732">Signal</keyword>
<dbReference type="RefSeq" id="WP_114005337.1">
    <property type="nucleotide sequence ID" value="NZ_QGDC01000005.1"/>
</dbReference>
<comment type="caution">
    <text evidence="2">The sequence shown here is derived from an EMBL/GenBank/DDBJ whole genome shotgun (WGS) entry which is preliminary data.</text>
</comment>
<sequence>MRTLFYFFLLLCCAPLLSCTKEVPASFWRDYHTKAIVKNEHDMKPEGGYNFMHWEASSNKTFTGPEARQFAERNGWKLVKIYKADSATVSRWKKNGIAFAKFSPFDNSFAGLSQYIGRPLKIYAFKTGWLLVEPTTGKKTEVNGYVVLGNRGRRMSMYHRWGE</sequence>
<reference evidence="2 3" key="1">
    <citation type="submission" date="2018-05" db="EMBL/GenBank/DDBJ databases">
        <title>Mucilaginibacter hurinus sp. nov., isolated from briquette warehouse soil.</title>
        <authorList>
            <person name="Choi L."/>
        </authorList>
    </citation>
    <scope>NUCLEOTIDE SEQUENCE [LARGE SCALE GENOMIC DNA]</scope>
    <source>
        <strain evidence="2 3">ZR32</strain>
    </source>
</reference>
<evidence type="ECO:0008006" key="4">
    <source>
        <dbReference type="Google" id="ProtNLM"/>
    </source>
</evidence>
<proteinExistence type="predicted"/>
<evidence type="ECO:0000313" key="2">
    <source>
        <dbReference type="EMBL" id="RCH55012.1"/>
    </source>
</evidence>